<accession>A0ACC0LI52</accession>
<gene>
    <name evidence="1" type="ORF">RHMOL_Rhmol12G0104400</name>
</gene>
<keyword evidence="2" id="KW-1185">Reference proteome</keyword>
<proteinExistence type="predicted"/>
<dbReference type="Proteomes" id="UP001062846">
    <property type="component" value="Chromosome 12"/>
</dbReference>
<dbReference type="EMBL" id="CM046399">
    <property type="protein sequence ID" value="KAI8527828.1"/>
    <property type="molecule type" value="Genomic_DNA"/>
</dbReference>
<organism evidence="1 2">
    <name type="scientific">Rhododendron molle</name>
    <name type="common">Chinese azalea</name>
    <name type="synonym">Azalea mollis</name>
    <dbReference type="NCBI Taxonomy" id="49168"/>
    <lineage>
        <taxon>Eukaryota</taxon>
        <taxon>Viridiplantae</taxon>
        <taxon>Streptophyta</taxon>
        <taxon>Embryophyta</taxon>
        <taxon>Tracheophyta</taxon>
        <taxon>Spermatophyta</taxon>
        <taxon>Magnoliopsida</taxon>
        <taxon>eudicotyledons</taxon>
        <taxon>Gunneridae</taxon>
        <taxon>Pentapetalae</taxon>
        <taxon>asterids</taxon>
        <taxon>Ericales</taxon>
        <taxon>Ericaceae</taxon>
        <taxon>Ericoideae</taxon>
        <taxon>Rhodoreae</taxon>
        <taxon>Rhododendron</taxon>
    </lineage>
</organism>
<protein>
    <submittedName>
        <fullName evidence="1">Uncharacterized protein</fullName>
    </submittedName>
</protein>
<sequence length="53" mass="5965">MQPIDSSHNTPPWLETTALTTVVELQLLAVYCKQQHRGRPPLRREIPTTSPVG</sequence>
<comment type="caution">
    <text evidence="1">The sequence shown here is derived from an EMBL/GenBank/DDBJ whole genome shotgun (WGS) entry which is preliminary data.</text>
</comment>
<evidence type="ECO:0000313" key="2">
    <source>
        <dbReference type="Proteomes" id="UP001062846"/>
    </source>
</evidence>
<name>A0ACC0LI52_RHOML</name>
<reference evidence="1" key="1">
    <citation type="submission" date="2022-02" db="EMBL/GenBank/DDBJ databases">
        <title>Plant Genome Project.</title>
        <authorList>
            <person name="Zhang R.-G."/>
        </authorList>
    </citation>
    <scope>NUCLEOTIDE SEQUENCE</scope>
    <source>
        <strain evidence="1">AT1</strain>
    </source>
</reference>
<evidence type="ECO:0000313" key="1">
    <source>
        <dbReference type="EMBL" id="KAI8527828.1"/>
    </source>
</evidence>